<dbReference type="InterPro" id="IPR027268">
    <property type="entry name" value="Peptidase_M4/M1_CTD_sf"/>
</dbReference>
<evidence type="ECO:0000256" key="1">
    <source>
        <dbReference type="SAM" id="Phobius"/>
    </source>
</evidence>
<feature type="transmembrane region" description="Helical" evidence="1">
    <location>
        <begin position="447"/>
        <end position="470"/>
    </location>
</feature>
<keyword evidence="1" id="KW-0472">Membrane</keyword>
<proteinExistence type="predicted"/>
<dbReference type="OrthoDB" id="100605at2"/>
<feature type="transmembrane region" description="Helical" evidence="1">
    <location>
        <begin position="16"/>
        <end position="34"/>
    </location>
</feature>
<feature type="transmembrane region" description="Helical" evidence="1">
    <location>
        <begin position="243"/>
        <end position="263"/>
    </location>
</feature>
<feature type="transmembrane region" description="Helical" evidence="1">
    <location>
        <begin position="97"/>
        <end position="121"/>
    </location>
</feature>
<evidence type="ECO:0000259" key="2">
    <source>
        <dbReference type="Pfam" id="PF01433"/>
    </source>
</evidence>
<dbReference type="InterPro" id="IPR014782">
    <property type="entry name" value="Peptidase_M1_dom"/>
</dbReference>
<dbReference type="GO" id="GO:0008237">
    <property type="term" value="F:metallopeptidase activity"/>
    <property type="evidence" value="ECO:0007669"/>
    <property type="project" value="InterPro"/>
</dbReference>
<protein>
    <submittedName>
        <fullName evidence="3">ABC-2 family transporter protein</fullName>
    </submittedName>
</protein>
<feature type="transmembrane region" description="Helical" evidence="1">
    <location>
        <begin position="418"/>
        <end position="441"/>
    </location>
</feature>
<dbReference type="RefSeq" id="WP_072318859.1">
    <property type="nucleotide sequence ID" value="NZ_FPJE01000026.1"/>
</dbReference>
<accession>A0A1K1RIH5</accession>
<feature type="transmembrane region" description="Helical" evidence="1">
    <location>
        <begin position="477"/>
        <end position="499"/>
    </location>
</feature>
<feature type="transmembrane region" description="Helical" evidence="1">
    <location>
        <begin position="54"/>
        <end position="76"/>
    </location>
</feature>
<sequence length="1057" mass="120714">MKALLFFDVNTYSRRYTSYIVLVILWGAGIFAGMRFNLSVGEEVYLNSPYSIGFMEAMLSLSVILFATIIAVQLLFREWDSRFDIILFATPIRKTSFISARFLSFFILTFICYACVIFGFVSGQNLRSGVEMQDHVLLRFYLYPLIVFGVVNTLFTCAVLFGIAVFSRKKLLVISGGLLLYILYLVLLMYSDSPFMTSSIPQSVWLQKISAIFDPFGISAYFYEAGSFTAVRKNADIVPLTGYFLANRVVFTVISVFIGILGYRRFSFVASGNKRTEKPEPKHTIPGVFPKEILFRQVNTCFRYKSRLRAVLSFAMKDIRYMFGSMVFFAVSVLLLFYVGMEIYAAIEQGIRLPQQYADSGLMASAISDNFRFLGLWIVTYFVNDLYWRSHASGFSGIENSTFFAGTKIAGHWWSCTAMILIFSVLMIIQGLIFQILFHYFRIDWQAYLGVLVFNTFPLILFAGMVLLINNRVHHKYMALGVSVLLLLLTTGPVAQVLVKQPLLLFFSGYTLPYSDFNGYGAYMSAFLKRIVFGISITGILWLINRIINGTNSYKIIIPGILIFLLISVFCGVNFTEGYMPVSEKEDLEKAARYEQQYRKYKEIEQPVISRVKTDIALYPGQQAYTLKGHYVLENRSGKDMRTILLNFHPDLKINKAVLTISGNKYNISDKVTELTLKEPLQPDHSATLEFELGYQWFPVNGHHPFNAIVENGSFMRISRYYPQLGYQQDYEISGKNERKAYGLGKPTTAKLLEEPRTDNHFTDLNMIVSTTGDQVAVGTGELVKQWKDGGRNYFEYRTREAIPFRFAVSSAKYAVRTASYKGIRIKVLYHPGHDENVAHLVRNASETLSYCITNFGAFPFSSVTFAEVSSFTKGFAATAYPGVIFMTENMVFHANIRADRQQDVINELAGHELSHFWWGNNRIAPDYREGAAMLTETLAMYTEMMLYKKMYGSEKMQERIKVHQQIYDSQKGFATPRPLYKVQDQDIHISYAKGAVIMVRLSELIGEDKVNKALKEFLLKHRYPAKAPVSTDVIEEFLKVSTKKDHEEIRKLFEQI</sequence>
<feature type="transmembrane region" description="Helical" evidence="1">
    <location>
        <begin position="519"/>
        <end position="544"/>
    </location>
</feature>
<feature type="transmembrane region" description="Helical" evidence="1">
    <location>
        <begin position="556"/>
        <end position="575"/>
    </location>
</feature>
<organism evidence="3 4">
    <name type="scientific">Sinomicrobium oceani</name>
    <dbReference type="NCBI Taxonomy" id="1150368"/>
    <lineage>
        <taxon>Bacteria</taxon>
        <taxon>Pseudomonadati</taxon>
        <taxon>Bacteroidota</taxon>
        <taxon>Flavobacteriia</taxon>
        <taxon>Flavobacteriales</taxon>
        <taxon>Flavobacteriaceae</taxon>
        <taxon>Sinomicrobium</taxon>
    </lineage>
</organism>
<keyword evidence="1" id="KW-0812">Transmembrane</keyword>
<keyword evidence="1" id="KW-1133">Transmembrane helix</keyword>
<evidence type="ECO:0000313" key="4">
    <source>
        <dbReference type="Proteomes" id="UP000182248"/>
    </source>
</evidence>
<evidence type="ECO:0000313" key="3">
    <source>
        <dbReference type="EMBL" id="SFW71880.1"/>
    </source>
</evidence>
<dbReference type="EMBL" id="FPJE01000026">
    <property type="protein sequence ID" value="SFW71880.1"/>
    <property type="molecule type" value="Genomic_DNA"/>
</dbReference>
<dbReference type="GO" id="GO:0008270">
    <property type="term" value="F:zinc ion binding"/>
    <property type="evidence" value="ECO:0007669"/>
    <property type="project" value="InterPro"/>
</dbReference>
<feature type="domain" description="Peptidase M1 membrane alanine aminopeptidase" evidence="2">
    <location>
        <begin position="858"/>
        <end position="1040"/>
    </location>
</feature>
<name>A0A1K1RIH5_9FLAO</name>
<dbReference type="SUPFAM" id="SSF55486">
    <property type="entry name" value="Metalloproteases ('zincins'), catalytic domain"/>
    <property type="match status" value="1"/>
</dbReference>
<dbReference type="Proteomes" id="UP000182248">
    <property type="component" value="Unassembled WGS sequence"/>
</dbReference>
<feature type="transmembrane region" description="Helical" evidence="1">
    <location>
        <begin position="361"/>
        <end position="383"/>
    </location>
</feature>
<reference evidence="3 4" key="1">
    <citation type="submission" date="2016-11" db="EMBL/GenBank/DDBJ databases">
        <authorList>
            <person name="Jaros S."/>
            <person name="Januszkiewicz K."/>
            <person name="Wedrychowicz H."/>
        </authorList>
    </citation>
    <scope>NUCLEOTIDE SEQUENCE [LARGE SCALE GENOMIC DNA]</scope>
    <source>
        <strain evidence="3 4">CGMCC 1.12145</strain>
    </source>
</reference>
<dbReference type="Pfam" id="PF01433">
    <property type="entry name" value="Peptidase_M1"/>
    <property type="match status" value="1"/>
</dbReference>
<keyword evidence="4" id="KW-1185">Reference proteome</keyword>
<feature type="transmembrane region" description="Helical" evidence="1">
    <location>
        <begin position="141"/>
        <end position="164"/>
    </location>
</feature>
<feature type="transmembrane region" description="Helical" evidence="1">
    <location>
        <begin position="171"/>
        <end position="190"/>
    </location>
</feature>
<dbReference type="AlphaFoldDB" id="A0A1K1RIH5"/>
<feature type="transmembrane region" description="Helical" evidence="1">
    <location>
        <begin position="321"/>
        <end position="341"/>
    </location>
</feature>
<dbReference type="STRING" id="1150368.SAMN02927921_03614"/>
<dbReference type="Gene3D" id="1.10.390.10">
    <property type="entry name" value="Neutral Protease Domain 2"/>
    <property type="match status" value="1"/>
</dbReference>
<gene>
    <name evidence="3" type="ORF">SAMN02927921_03614</name>
</gene>